<evidence type="ECO:0000313" key="1">
    <source>
        <dbReference type="EMBL" id="CAB4046041.1"/>
    </source>
</evidence>
<sequence length="92" mass="10568">KKRELAVRHLDFSDSNLTDPNVMLQFLAIQTRENVSDFKAKLVNQFSSECVNPWLDVQLLIVPGNLLLEIVDCSWQSNKRPLAKEILCVQSR</sequence>
<name>A0A7D9KLX6_PARCT</name>
<organism evidence="1 2">
    <name type="scientific">Paramuricea clavata</name>
    <name type="common">Red gorgonian</name>
    <name type="synonym">Violescent sea-whip</name>
    <dbReference type="NCBI Taxonomy" id="317549"/>
    <lineage>
        <taxon>Eukaryota</taxon>
        <taxon>Metazoa</taxon>
        <taxon>Cnidaria</taxon>
        <taxon>Anthozoa</taxon>
        <taxon>Octocorallia</taxon>
        <taxon>Malacalcyonacea</taxon>
        <taxon>Plexauridae</taxon>
        <taxon>Paramuricea</taxon>
    </lineage>
</organism>
<dbReference type="EMBL" id="CACRXK020044962">
    <property type="protein sequence ID" value="CAB4046041.1"/>
    <property type="molecule type" value="Genomic_DNA"/>
</dbReference>
<feature type="non-terminal residue" evidence="1">
    <location>
        <position position="1"/>
    </location>
</feature>
<dbReference type="Proteomes" id="UP001152795">
    <property type="component" value="Unassembled WGS sequence"/>
</dbReference>
<protein>
    <submittedName>
        <fullName evidence="1">Uncharacterized protein</fullName>
    </submittedName>
</protein>
<keyword evidence="2" id="KW-1185">Reference proteome</keyword>
<evidence type="ECO:0000313" key="2">
    <source>
        <dbReference type="Proteomes" id="UP001152795"/>
    </source>
</evidence>
<comment type="caution">
    <text evidence="1">The sequence shown here is derived from an EMBL/GenBank/DDBJ whole genome shotgun (WGS) entry which is preliminary data.</text>
</comment>
<dbReference type="AlphaFoldDB" id="A0A7D9KLX6"/>
<accession>A0A7D9KLX6</accession>
<reference evidence="1" key="1">
    <citation type="submission" date="2020-04" db="EMBL/GenBank/DDBJ databases">
        <authorList>
            <person name="Alioto T."/>
            <person name="Alioto T."/>
            <person name="Gomez Garrido J."/>
        </authorList>
    </citation>
    <scope>NUCLEOTIDE SEQUENCE</scope>
    <source>
        <strain evidence="1">A484AB</strain>
    </source>
</reference>
<gene>
    <name evidence="1" type="ORF">PACLA_8A077385</name>
</gene>
<proteinExistence type="predicted"/>